<evidence type="ECO:0000256" key="4">
    <source>
        <dbReference type="PIRSR" id="PIRSR015582-1"/>
    </source>
</evidence>
<dbReference type="InterPro" id="IPR005000">
    <property type="entry name" value="Aldolase/citrate-lyase_domain"/>
</dbReference>
<dbReference type="Proteomes" id="UP000592181">
    <property type="component" value="Unassembled WGS sequence"/>
</dbReference>
<feature type="binding site" evidence="5">
    <location>
        <position position="119"/>
    </location>
    <ligand>
        <name>Mg(2+)</name>
        <dbReference type="ChEBI" id="CHEBI:18420"/>
    </ligand>
</feature>
<protein>
    <submittedName>
        <fullName evidence="7">Citrate lyase subunit beta/citryl-CoA lyase</fullName>
        <ecNumber evidence="7">4.1.3.34</ecNumber>
    </submittedName>
</protein>
<keyword evidence="3 5" id="KW-0460">Magnesium</keyword>
<dbReference type="GO" id="GO:0006107">
    <property type="term" value="P:oxaloacetate metabolic process"/>
    <property type="evidence" value="ECO:0007669"/>
    <property type="project" value="TreeGrafter"/>
</dbReference>
<dbReference type="InterPro" id="IPR015813">
    <property type="entry name" value="Pyrv/PenolPyrv_kinase-like_dom"/>
</dbReference>
<dbReference type="Pfam" id="PF03328">
    <property type="entry name" value="HpcH_HpaI"/>
    <property type="match status" value="1"/>
</dbReference>
<dbReference type="SUPFAM" id="SSF51621">
    <property type="entry name" value="Phosphoenolpyruvate/pyruvate domain"/>
    <property type="match status" value="1"/>
</dbReference>
<accession>A0A852WZD1</accession>
<dbReference type="PIRSF" id="PIRSF015582">
    <property type="entry name" value="Cit_lyase_B"/>
    <property type="match status" value="1"/>
</dbReference>
<keyword evidence="2 5" id="KW-0479">Metal-binding</keyword>
<dbReference type="EMBL" id="JACBZX010000001">
    <property type="protein sequence ID" value="NYG36216.1"/>
    <property type="molecule type" value="Genomic_DNA"/>
</dbReference>
<proteinExistence type="predicted"/>
<comment type="cofactor">
    <cofactor evidence="1">
        <name>Mg(2+)</name>
        <dbReference type="ChEBI" id="CHEBI:18420"/>
    </cofactor>
</comment>
<keyword evidence="8" id="KW-1185">Reference proteome</keyword>
<dbReference type="PANTHER" id="PTHR32308:SF10">
    <property type="entry name" value="CITRATE LYASE SUBUNIT BETA"/>
    <property type="match status" value="1"/>
</dbReference>
<dbReference type="PANTHER" id="PTHR32308">
    <property type="entry name" value="LYASE BETA SUBUNIT, PUTATIVE (AFU_ORTHOLOGUE AFUA_4G13030)-RELATED"/>
    <property type="match status" value="1"/>
</dbReference>
<dbReference type="GO" id="GO:0008816">
    <property type="term" value="F:citryl-CoA lyase activity"/>
    <property type="evidence" value="ECO:0007669"/>
    <property type="project" value="UniProtKB-EC"/>
</dbReference>
<dbReference type="InterPro" id="IPR011206">
    <property type="entry name" value="Citrate_lyase_beta/mcl1/mcl2"/>
</dbReference>
<feature type="binding site" evidence="4">
    <location>
        <position position="119"/>
    </location>
    <ligand>
        <name>substrate</name>
    </ligand>
</feature>
<dbReference type="RefSeq" id="WP_179461766.1">
    <property type="nucleotide sequence ID" value="NZ_JACBZX010000001.1"/>
</dbReference>
<feature type="domain" description="HpcH/HpaI aldolase/citrate lyase" evidence="6">
    <location>
        <begin position="10"/>
        <end position="212"/>
    </location>
</feature>
<evidence type="ECO:0000313" key="7">
    <source>
        <dbReference type="EMBL" id="NYG36216.1"/>
    </source>
</evidence>
<dbReference type="EC" id="4.1.3.34" evidence="7"/>
<feature type="binding site" evidence="5">
    <location>
        <position position="145"/>
    </location>
    <ligand>
        <name>Mg(2+)</name>
        <dbReference type="ChEBI" id="CHEBI:18420"/>
    </ligand>
</feature>
<evidence type="ECO:0000259" key="6">
    <source>
        <dbReference type="Pfam" id="PF03328"/>
    </source>
</evidence>
<gene>
    <name evidence="7" type="ORF">BJY28_000685</name>
</gene>
<comment type="caution">
    <text evidence="7">The sequence shown here is derived from an EMBL/GenBank/DDBJ whole genome shotgun (WGS) entry which is preliminary data.</text>
</comment>
<keyword evidence="7" id="KW-0456">Lyase</keyword>
<dbReference type="InterPro" id="IPR040442">
    <property type="entry name" value="Pyrv_kinase-like_dom_sf"/>
</dbReference>
<evidence type="ECO:0000256" key="3">
    <source>
        <dbReference type="ARBA" id="ARBA00022842"/>
    </source>
</evidence>
<dbReference type="Gene3D" id="3.20.20.60">
    <property type="entry name" value="Phosphoenolpyruvate-binding domains"/>
    <property type="match status" value="1"/>
</dbReference>
<evidence type="ECO:0000256" key="2">
    <source>
        <dbReference type="ARBA" id="ARBA00022723"/>
    </source>
</evidence>
<evidence type="ECO:0000256" key="5">
    <source>
        <dbReference type="PIRSR" id="PIRSR015582-2"/>
    </source>
</evidence>
<name>A0A852WZD1_9MICO</name>
<feature type="binding site" evidence="4">
    <location>
        <position position="66"/>
    </location>
    <ligand>
        <name>substrate</name>
    </ligand>
</feature>
<reference evidence="7 8" key="1">
    <citation type="submission" date="2020-07" db="EMBL/GenBank/DDBJ databases">
        <title>Sequencing the genomes of 1000 actinobacteria strains.</title>
        <authorList>
            <person name="Klenk H.-P."/>
        </authorList>
    </citation>
    <scope>NUCLEOTIDE SEQUENCE [LARGE SCALE GENOMIC DNA]</scope>
    <source>
        <strain evidence="7 8">DSM 24723</strain>
    </source>
</reference>
<dbReference type="AlphaFoldDB" id="A0A852WZD1"/>
<sequence>MTLGLTAASTLLFVPGSRPERFAKAAAAGADLVVCDLEDAVAPGAKHAAREAVVDWLGQGGRAAVRVNAPGTAEHADDLAALSGLSGLAGVLVPMAERPRDLAEVAAALPGVALLALVETARGVRAAGELAAVPAVARLGVGHLDLAADLGADPDDPLLQHARHEIVLSARAAGSAAPVDGVTPDVRDLARVTAEAAAARAGGFGGKLCIHPDQVAPVAAAFTPTDEELAWADRVLAVADEGVAVVDGQMIDAPVVARARAVRERAG</sequence>
<dbReference type="GO" id="GO:0000287">
    <property type="term" value="F:magnesium ion binding"/>
    <property type="evidence" value="ECO:0007669"/>
    <property type="project" value="TreeGrafter"/>
</dbReference>
<evidence type="ECO:0000313" key="8">
    <source>
        <dbReference type="Proteomes" id="UP000592181"/>
    </source>
</evidence>
<organism evidence="7 8">
    <name type="scientific">Janibacter alkaliphilus</name>
    <dbReference type="NCBI Taxonomy" id="1069963"/>
    <lineage>
        <taxon>Bacteria</taxon>
        <taxon>Bacillati</taxon>
        <taxon>Actinomycetota</taxon>
        <taxon>Actinomycetes</taxon>
        <taxon>Micrococcales</taxon>
        <taxon>Intrasporangiaceae</taxon>
        <taxon>Janibacter</taxon>
    </lineage>
</organism>
<evidence type="ECO:0000256" key="1">
    <source>
        <dbReference type="ARBA" id="ARBA00001946"/>
    </source>
</evidence>